<evidence type="ECO:0000259" key="6">
    <source>
        <dbReference type="PROSITE" id="PS50110"/>
    </source>
</evidence>
<dbReference type="SMART" id="SM00387">
    <property type="entry name" value="HATPase_c"/>
    <property type="match status" value="1"/>
</dbReference>
<dbReference type="SUPFAM" id="SSF55785">
    <property type="entry name" value="PYP-like sensor domain (PAS domain)"/>
    <property type="match status" value="2"/>
</dbReference>
<feature type="domain" description="PAC" evidence="8">
    <location>
        <begin position="337"/>
        <end position="391"/>
    </location>
</feature>
<gene>
    <name evidence="9" type="ORF">SAMN04487946_10728</name>
</gene>
<dbReference type="PANTHER" id="PTHR47429:SF2">
    <property type="entry name" value="PROTEIN TWIN LOV 1"/>
    <property type="match status" value="1"/>
</dbReference>
<dbReference type="Pfam" id="PF13426">
    <property type="entry name" value="PAS_9"/>
    <property type="match status" value="1"/>
</dbReference>
<dbReference type="InterPro" id="IPR011006">
    <property type="entry name" value="CheY-like_superfamily"/>
</dbReference>
<keyword evidence="10" id="KW-1185">Reference proteome</keyword>
<dbReference type="SMART" id="SM00388">
    <property type="entry name" value="HisKA"/>
    <property type="match status" value="1"/>
</dbReference>
<name>A0A1H3HEH2_9EURY</name>
<dbReference type="EMBL" id="FNPB01000007">
    <property type="protein sequence ID" value="SDY13872.1"/>
    <property type="molecule type" value="Genomic_DNA"/>
</dbReference>
<dbReference type="SUPFAM" id="SSF47384">
    <property type="entry name" value="Homodimeric domain of signal transducing histidine kinase"/>
    <property type="match status" value="1"/>
</dbReference>
<keyword evidence="2" id="KW-0288">FMN</keyword>
<dbReference type="CDD" id="cd00130">
    <property type="entry name" value="PAS"/>
    <property type="match status" value="2"/>
</dbReference>
<dbReference type="InterPro" id="IPR000700">
    <property type="entry name" value="PAS-assoc_C"/>
</dbReference>
<dbReference type="SUPFAM" id="SSF52172">
    <property type="entry name" value="CheY-like"/>
    <property type="match status" value="1"/>
</dbReference>
<dbReference type="PROSITE" id="PS50112">
    <property type="entry name" value="PAS"/>
    <property type="match status" value="2"/>
</dbReference>
<evidence type="ECO:0000313" key="9">
    <source>
        <dbReference type="EMBL" id="SDY13872.1"/>
    </source>
</evidence>
<feature type="modified residue" description="4-aspartylphosphate" evidence="4">
    <location>
        <position position="71"/>
    </location>
</feature>
<protein>
    <submittedName>
        <fullName evidence="9">PAS domain S-box-containing protein</fullName>
    </submittedName>
</protein>
<dbReference type="InterPro" id="IPR035965">
    <property type="entry name" value="PAS-like_dom_sf"/>
</dbReference>
<dbReference type="Gene3D" id="3.40.50.2300">
    <property type="match status" value="1"/>
</dbReference>
<dbReference type="Gene3D" id="3.30.565.10">
    <property type="entry name" value="Histidine kinase-like ATPase, C-terminal domain"/>
    <property type="match status" value="1"/>
</dbReference>
<dbReference type="InterPro" id="IPR000014">
    <property type="entry name" value="PAS"/>
</dbReference>
<dbReference type="Pfam" id="PF00072">
    <property type="entry name" value="Response_reg"/>
    <property type="match status" value="1"/>
</dbReference>
<dbReference type="PROSITE" id="PS50109">
    <property type="entry name" value="HIS_KIN"/>
    <property type="match status" value="1"/>
</dbReference>
<dbReference type="CDD" id="cd00075">
    <property type="entry name" value="HATPase"/>
    <property type="match status" value="1"/>
</dbReference>
<dbReference type="OrthoDB" id="8127at2157"/>
<dbReference type="Pfam" id="PF08448">
    <property type="entry name" value="PAS_4"/>
    <property type="match status" value="1"/>
</dbReference>
<dbReference type="Proteomes" id="UP000199170">
    <property type="component" value="Unassembled WGS sequence"/>
</dbReference>
<keyword evidence="4" id="KW-0597">Phosphoprotein</keyword>
<dbReference type="SUPFAM" id="SSF55874">
    <property type="entry name" value="ATPase domain of HSP90 chaperone/DNA topoisomerase II/histidine kinase"/>
    <property type="match status" value="1"/>
</dbReference>
<dbReference type="Gene3D" id="1.10.287.130">
    <property type="match status" value="1"/>
</dbReference>
<dbReference type="NCBIfam" id="TIGR00229">
    <property type="entry name" value="sensory_box"/>
    <property type="match status" value="2"/>
</dbReference>
<dbReference type="SMART" id="SM00091">
    <property type="entry name" value="PAS"/>
    <property type="match status" value="2"/>
</dbReference>
<evidence type="ECO:0000259" key="7">
    <source>
        <dbReference type="PROSITE" id="PS50112"/>
    </source>
</evidence>
<dbReference type="SMART" id="SM00448">
    <property type="entry name" value="REC"/>
    <property type="match status" value="1"/>
</dbReference>
<dbReference type="InterPro" id="IPR001789">
    <property type="entry name" value="Sig_transdc_resp-reg_receiver"/>
</dbReference>
<dbReference type="Pfam" id="PF00512">
    <property type="entry name" value="HisKA"/>
    <property type="match status" value="1"/>
</dbReference>
<organism evidence="9 10">
    <name type="scientific">Halobellus clavatus</name>
    <dbReference type="NCBI Taxonomy" id="660517"/>
    <lineage>
        <taxon>Archaea</taxon>
        <taxon>Methanobacteriati</taxon>
        <taxon>Methanobacteriota</taxon>
        <taxon>Stenosarchaea group</taxon>
        <taxon>Halobacteria</taxon>
        <taxon>Halobacteriales</taxon>
        <taxon>Haloferacaceae</taxon>
        <taxon>Halobellus</taxon>
    </lineage>
</organism>
<dbReference type="Gene3D" id="3.30.450.20">
    <property type="entry name" value="PAS domain"/>
    <property type="match status" value="2"/>
</dbReference>
<dbReference type="CDD" id="cd00156">
    <property type="entry name" value="REC"/>
    <property type="match status" value="1"/>
</dbReference>
<dbReference type="SMART" id="SM00086">
    <property type="entry name" value="PAC"/>
    <property type="match status" value="1"/>
</dbReference>
<evidence type="ECO:0000256" key="3">
    <source>
        <dbReference type="ARBA" id="ARBA00022991"/>
    </source>
</evidence>
<evidence type="ECO:0000256" key="2">
    <source>
        <dbReference type="ARBA" id="ARBA00022643"/>
    </source>
</evidence>
<dbReference type="InterPro" id="IPR036890">
    <property type="entry name" value="HATPase_C_sf"/>
</dbReference>
<dbReference type="InterPro" id="IPR013656">
    <property type="entry name" value="PAS_4"/>
</dbReference>
<dbReference type="InterPro" id="IPR001610">
    <property type="entry name" value="PAC"/>
</dbReference>
<feature type="domain" description="Histidine kinase" evidence="5">
    <location>
        <begin position="402"/>
        <end position="594"/>
    </location>
</feature>
<evidence type="ECO:0000256" key="4">
    <source>
        <dbReference type="PROSITE-ProRule" id="PRU00169"/>
    </source>
</evidence>
<feature type="domain" description="Response regulatory" evidence="6">
    <location>
        <begin position="20"/>
        <end position="136"/>
    </location>
</feature>
<proteinExistence type="predicted"/>
<dbReference type="InterPro" id="IPR005467">
    <property type="entry name" value="His_kinase_dom"/>
</dbReference>
<dbReference type="PANTHER" id="PTHR47429">
    <property type="entry name" value="PROTEIN TWIN LOV 1"/>
    <property type="match status" value="1"/>
</dbReference>
<sequence>MATSPLSEMAPFNLDHRLMSVLLVDDDESLVDMSSVFLEREIDNIETTTLTDPEAVLDEVDDGNYDCIVSDFDMPRLDGLELLTKLREDGVEIPFVLFTGKGSEEIASQAITAGVDEYLQKGGTEEYPVLANKIENLVEKYWAETQVQRGFLAIESAEEGIGIIDEDGVYQYMNEAYAGVYNRDRAELVGEHWDMLYPPEETERFHDEILPELETTGAWRGVSTGVTKQGDPVPERLVLTQMDSGGHVCIVQELDQNDELEAELALKNRALDATGLGVVITDASQEDNPIIYLNEGFEELTGYDEEEVLGRNCRFLQGEDTNPDTVAAIREAVDTGESISTDILNYDADGNPFWNLLEIFPIADETGDITNFVGFQREISDRRAHTEDIESQLDWLGEFGHVLSHDLKTPLSVIQGNLELAQELDDTDRLDDAVDAADRLEALVDDLANVMQQGDLVTEVEPVELGDVFRSWDAFETNPESLDVLDSKPILADEHALVRLADNLVKNTVEHAGDGTAMRVGTLADGFYYEDDGPGIPESERDDVFKPGFTTKEDGTGFGMVSIKQIALAHGWEVTIDESEAGGARFEFTGIAEPQ</sequence>
<dbReference type="Pfam" id="PF02518">
    <property type="entry name" value="HATPase_c"/>
    <property type="match status" value="1"/>
</dbReference>
<evidence type="ECO:0000313" key="10">
    <source>
        <dbReference type="Proteomes" id="UP000199170"/>
    </source>
</evidence>
<dbReference type="AlphaFoldDB" id="A0A1H3HEH2"/>
<dbReference type="STRING" id="660517.SAMN04487946_10728"/>
<accession>A0A1H3HEH2</accession>
<evidence type="ECO:0000259" key="5">
    <source>
        <dbReference type="PROSITE" id="PS50109"/>
    </source>
</evidence>
<dbReference type="GO" id="GO:0000155">
    <property type="term" value="F:phosphorelay sensor kinase activity"/>
    <property type="evidence" value="ECO:0007669"/>
    <property type="project" value="InterPro"/>
</dbReference>
<dbReference type="PROSITE" id="PS50110">
    <property type="entry name" value="RESPONSE_REGULATORY"/>
    <property type="match status" value="1"/>
</dbReference>
<feature type="domain" description="PAS" evidence="7">
    <location>
        <begin position="263"/>
        <end position="342"/>
    </location>
</feature>
<dbReference type="PROSITE" id="PS50113">
    <property type="entry name" value="PAC"/>
    <property type="match status" value="1"/>
</dbReference>
<keyword evidence="1" id="KW-0285">Flavoprotein</keyword>
<dbReference type="InterPro" id="IPR036097">
    <property type="entry name" value="HisK_dim/P_sf"/>
</dbReference>
<evidence type="ECO:0000256" key="1">
    <source>
        <dbReference type="ARBA" id="ARBA00022630"/>
    </source>
</evidence>
<evidence type="ECO:0000259" key="8">
    <source>
        <dbReference type="PROSITE" id="PS50113"/>
    </source>
</evidence>
<dbReference type="InterPro" id="IPR003594">
    <property type="entry name" value="HATPase_dom"/>
</dbReference>
<reference evidence="10" key="1">
    <citation type="submission" date="2016-10" db="EMBL/GenBank/DDBJ databases">
        <authorList>
            <person name="Varghese N."/>
            <person name="Submissions S."/>
        </authorList>
    </citation>
    <scope>NUCLEOTIDE SEQUENCE [LARGE SCALE GENOMIC DNA]</scope>
    <source>
        <strain evidence="10">CGMCC 1.10118</strain>
    </source>
</reference>
<dbReference type="CDD" id="cd00082">
    <property type="entry name" value="HisKA"/>
    <property type="match status" value="1"/>
</dbReference>
<dbReference type="InterPro" id="IPR003661">
    <property type="entry name" value="HisK_dim/P_dom"/>
</dbReference>
<feature type="domain" description="PAS" evidence="7">
    <location>
        <begin position="153"/>
        <end position="216"/>
    </location>
</feature>
<keyword evidence="3" id="KW-0157">Chromophore</keyword>